<name>A0A0N4U254_DRAME</name>
<dbReference type="InterPro" id="IPR013955">
    <property type="entry name" value="Rep_factor-A_C"/>
</dbReference>
<evidence type="ECO:0000313" key="15">
    <source>
        <dbReference type="Proteomes" id="UP000038040"/>
    </source>
</evidence>
<feature type="coiled-coil region" evidence="10">
    <location>
        <begin position="13"/>
        <end position="40"/>
    </location>
</feature>
<comment type="subcellular location">
    <subcellularLocation>
        <location evidence="1">Nucleus</location>
    </subcellularLocation>
</comment>
<dbReference type="CDD" id="cd04476">
    <property type="entry name" value="RPA1_DBD_C"/>
    <property type="match status" value="1"/>
</dbReference>
<evidence type="ECO:0000256" key="7">
    <source>
        <dbReference type="ARBA" id="ARBA00022833"/>
    </source>
</evidence>
<dbReference type="AlphaFoldDB" id="A0A0N4U254"/>
<evidence type="ECO:0000313" key="14">
    <source>
        <dbReference type="EMBL" id="VDN55116.1"/>
    </source>
</evidence>
<dbReference type="FunFam" id="2.40.50.140:FF:000064">
    <property type="entry name" value="Replication protein A subunit"/>
    <property type="match status" value="1"/>
</dbReference>
<dbReference type="Pfam" id="PF16900">
    <property type="entry name" value="REPA_OB_2"/>
    <property type="match status" value="1"/>
</dbReference>
<protein>
    <recommendedName>
        <fullName evidence="3">Replication protein A 70 kDa DNA-binding subunit</fullName>
    </recommendedName>
</protein>
<dbReference type="InterPro" id="IPR002093">
    <property type="entry name" value="BRCA2_repeat"/>
</dbReference>
<evidence type="ECO:0000256" key="4">
    <source>
        <dbReference type="ARBA" id="ARBA00022705"/>
    </source>
</evidence>
<feature type="domain" description="Replication protein A OB" evidence="13">
    <location>
        <begin position="264"/>
        <end position="357"/>
    </location>
</feature>
<dbReference type="PANTHER" id="PTHR47165:SF4">
    <property type="entry name" value="OS03G0429900 PROTEIN"/>
    <property type="match status" value="1"/>
</dbReference>
<evidence type="ECO:0000313" key="16">
    <source>
        <dbReference type="Proteomes" id="UP000274756"/>
    </source>
</evidence>
<evidence type="ECO:0000256" key="3">
    <source>
        <dbReference type="ARBA" id="ARBA00019850"/>
    </source>
</evidence>
<feature type="compositionally biased region" description="Low complexity" evidence="11">
    <location>
        <begin position="548"/>
        <end position="562"/>
    </location>
</feature>
<dbReference type="InterPro" id="IPR012340">
    <property type="entry name" value="NA-bd_OB-fold"/>
</dbReference>
<gene>
    <name evidence="14" type="ORF">DME_LOCUS5089</name>
</gene>
<keyword evidence="8" id="KW-0238">DNA-binding</keyword>
<evidence type="ECO:0000256" key="2">
    <source>
        <dbReference type="ARBA" id="ARBA00005690"/>
    </source>
</evidence>
<evidence type="ECO:0000256" key="1">
    <source>
        <dbReference type="ARBA" id="ARBA00004123"/>
    </source>
</evidence>
<reference evidence="17" key="1">
    <citation type="submission" date="2017-02" db="UniProtKB">
        <authorList>
            <consortium name="WormBaseParasite"/>
        </authorList>
    </citation>
    <scope>IDENTIFICATION</scope>
</reference>
<accession>A0A0N4U254</accession>
<dbReference type="STRING" id="318479.A0A0N4U254"/>
<keyword evidence="9" id="KW-0539">Nucleus</keyword>
<evidence type="ECO:0000256" key="11">
    <source>
        <dbReference type="SAM" id="MobiDB-lite"/>
    </source>
</evidence>
<reference evidence="14 16" key="2">
    <citation type="submission" date="2018-11" db="EMBL/GenBank/DDBJ databases">
        <authorList>
            <consortium name="Pathogen Informatics"/>
        </authorList>
    </citation>
    <scope>NUCLEOTIDE SEQUENCE [LARGE SCALE GENOMIC DNA]</scope>
</reference>
<evidence type="ECO:0000256" key="10">
    <source>
        <dbReference type="SAM" id="Coils"/>
    </source>
</evidence>
<dbReference type="EMBL" id="UYYG01001151">
    <property type="protein sequence ID" value="VDN55116.1"/>
    <property type="molecule type" value="Genomic_DNA"/>
</dbReference>
<evidence type="ECO:0000259" key="12">
    <source>
        <dbReference type="Pfam" id="PF08646"/>
    </source>
</evidence>
<dbReference type="Proteomes" id="UP000274756">
    <property type="component" value="Unassembled WGS sequence"/>
</dbReference>
<dbReference type="GO" id="GO:0006260">
    <property type="term" value="P:DNA replication"/>
    <property type="evidence" value="ECO:0007669"/>
    <property type="project" value="UniProtKB-KW"/>
</dbReference>
<dbReference type="GO" id="GO:0005634">
    <property type="term" value="C:nucleus"/>
    <property type="evidence" value="ECO:0007669"/>
    <property type="project" value="UniProtKB-SubCell"/>
</dbReference>
<evidence type="ECO:0000256" key="8">
    <source>
        <dbReference type="ARBA" id="ARBA00023125"/>
    </source>
</evidence>
<dbReference type="WBParaSite" id="DME_0000072901-mRNA-1">
    <property type="protein sequence ID" value="DME_0000072901-mRNA-1"/>
    <property type="gene ID" value="DME_0000072901"/>
</dbReference>
<keyword evidence="4" id="KW-0235">DNA replication</keyword>
<keyword evidence="7" id="KW-0862">Zinc</keyword>
<dbReference type="InterPro" id="IPR047192">
    <property type="entry name" value="Euk_RPA1_DBD_C"/>
</dbReference>
<keyword evidence="16" id="KW-1185">Reference proteome</keyword>
<comment type="similarity">
    <text evidence="2">Belongs to the replication factor A protein 1 family.</text>
</comment>
<dbReference type="InterPro" id="IPR031657">
    <property type="entry name" value="REPA_OB_2"/>
</dbReference>
<dbReference type="Gene3D" id="2.40.50.140">
    <property type="entry name" value="Nucleic acid-binding proteins"/>
    <property type="match status" value="3"/>
</dbReference>
<feature type="domain" description="Replication factor A C-terminal" evidence="12">
    <location>
        <begin position="408"/>
        <end position="555"/>
    </location>
</feature>
<dbReference type="PROSITE" id="PS50138">
    <property type="entry name" value="BRCA2_REPEAT"/>
    <property type="match status" value="1"/>
</dbReference>
<evidence type="ECO:0000256" key="5">
    <source>
        <dbReference type="ARBA" id="ARBA00022723"/>
    </source>
</evidence>
<keyword evidence="6" id="KW-0863">Zinc-finger</keyword>
<keyword evidence="10" id="KW-0175">Coiled coil</keyword>
<keyword evidence="5" id="KW-0479">Metal-binding</keyword>
<dbReference type="GO" id="GO:0008270">
    <property type="term" value="F:zinc ion binding"/>
    <property type="evidence" value="ECO:0007669"/>
    <property type="project" value="UniProtKB-KW"/>
</dbReference>
<dbReference type="Pfam" id="PF00634">
    <property type="entry name" value="BRCA2"/>
    <property type="match status" value="1"/>
</dbReference>
<dbReference type="Proteomes" id="UP000038040">
    <property type="component" value="Unplaced"/>
</dbReference>
<evidence type="ECO:0000259" key="13">
    <source>
        <dbReference type="Pfam" id="PF16900"/>
    </source>
</evidence>
<proteinExistence type="inferred from homology"/>
<organism evidence="15 17">
    <name type="scientific">Dracunculus medinensis</name>
    <name type="common">Guinea worm</name>
    <dbReference type="NCBI Taxonomy" id="318479"/>
    <lineage>
        <taxon>Eukaryota</taxon>
        <taxon>Metazoa</taxon>
        <taxon>Ecdysozoa</taxon>
        <taxon>Nematoda</taxon>
        <taxon>Chromadorea</taxon>
        <taxon>Rhabditida</taxon>
        <taxon>Spirurina</taxon>
        <taxon>Dracunculoidea</taxon>
        <taxon>Dracunculidae</taxon>
        <taxon>Dracunculus</taxon>
    </lineage>
</organism>
<dbReference type="CDD" id="cd04475">
    <property type="entry name" value="RPA1_DBD_B"/>
    <property type="match status" value="1"/>
</dbReference>
<dbReference type="Pfam" id="PF08646">
    <property type="entry name" value="Rep_fac-A_C"/>
    <property type="match status" value="1"/>
</dbReference>
<sequence length="595" mass="67433">MSFGFVTASGKNIKVSADALEKARKRFEELDEQAAADEHVSLVAAALPQHKNLFSPILSRSGLKGIGSKESAFRSSLCSTALKRHKGMKSVFLQDCAFHSPVLLNATTTSSPAVFLDELDKNRILEFSPQSKSRERSNSENVTPIKLLTPYCKSWRLCLKVTYIDKLRQYRGSKLFSFQGVDEDGVEIRISAYNDLAVKISHMVRLHEMYYIQQASVKISNKRYIRNQHDMEIILKSDTQIKLCTDRPEISSPKLNFKFVHINDIKNYMDSDVDVIGVIIDTGDMKQVNTKSGENIFKRDIQIVDESVHSVVVTLWNERAQTFNKSFQNAIFAARGLAVRSFHGFLTLSALTYSKTVINPDIPETLSLKMWFDSILKKKSFVSISSDPLQYVDHVWINQVISASNPSYFTVTAMVLNMNVDNAIYKGCVNGGCKKKLLECTDGYKCPKCGLISDKYKYFFTLSKKFMLKFINWMIFQVEIGDFTGTLLVSLFEGCAEKLLGDSADELAKIRSYNADEFLNRLRRPLFKTFSFRITARQESSSTGQNNVTKSVSSTSLDKSLSPSNQRFKWNVVGLTSLAYEYYIPFLQKCISKFH</sequence>
<dbReference type="CDD" id="cd04474">
    <property type="entry name" value="RPA1_DBD_A"/>
    <property type="match status" value="1"/>
</dbReference>
<dbReference type="GO" id="GO:0003677">
    <property type="term" value="F:DNA binding"/>
    <property type="evidence" value="ECO:0007669"/>
    <property type="project" value="UniProtKB-KW"/>
</dbReference>
<evidence type="ECO:0000256" key="9">
    <source>
        <dbReference type="ARBA" id="ARBA00023242"/>
    </source>
</evidence>
<dbReference type="FunFam" id="2.40.50.140:FF:000041">
    <property type="entry name" value="Replication protein A subunit"/>
    <property type="match status" value="1"/>
</dbReference>
<dbReference type="OrthoDB" id="1751331at2759"/>
<evidence type="ECO:0000256" key="6">
    <source>
        <dbReference type="ARBA" id="ARBA00022771"/>
    </source>
</evidence>
<dbReference type="PANTHER" id="PTHR47165">
    <property type="entry name" value="OS03G0429900 PROTEIN"/>
    <property type="match status" value="1"/>
</dbReference>
<evidence type="ECO:0000313" key="17">
    <source>
        <dbReference type="WBParaSite" id="DME_0000072901-mRNA-1"/>
    </source>
</evidence>
<dbReference type="SUPFAM" id="SSF50249">
    <property type="entry name" value="Nucleic acid-binding proteins"/>
    <property type="match status" value="3"/>
</dbReference>
<feature type="region of interest" description="Disordered" evidence="11">
    <location>
        <begin position="541"/>
        <end position="562"/>
    </location>
</feature>